<keyword evidence="3" id="KW-1185">Reference proteome</keyword>
<dbReference type="Proteomes" id="UP000765509">
    <property type="component" value="Unassembled WGS sequence"/>
</dbReference>
<gene>
    <name evidence="2" type="ORF">O181_071241</name>
</gene>
<sequence>MGKTNDKTKPEGEVKPTEKKSEDKSTSTAHVEDWSNWKPPTISSANDPFESHIGIRQTKQRMEGQAQNHEPEKKAAITGTYIEEEKEEEKEEERVITPTKFQISNIPKPEQPEEEIVNISNKNEDEEIFEEE</sequence>
<dbReference type="EMBL" id="AVOT02036916">
    <property type="protein sequence ID" value="MBW0531526.1"/>
    <property type="molecule type" value="Genomic_DNA"/>
</dbReference>
<feature type="region of interest" description="Disordered" evidence="1">
    <location>
        <begin position="1"/>
        <end position="78"/>
    </location>
</feature>
<evidence type="ECO:0000313" key="2">
    <source>
        <dbReference type="EMBL" id="MBW0531526.1"/>
    </source>
</evidence>
<comment type="caution">
    <text evidence="2">The sequence shown here is derived from an EMBL/GenBank/DDBJ whole genome shotgun (WGS) entry which is preliminary data.</text>
</comment>
<reference evidence="2" key="1">
    <citation type="submission" date="2021-03" db="EMBL/GenBank/DDBJ databases">
        <title>Draft genome sequence of rust myrtle Austropuccinia psidii MF-1, a brazilian biotype.</title>
        <authorList>
            <person name="Quecine M.C."/>
            <person name="Pachon D.M.R."/>
            <person name="Bonatelli M.L."/>
            <person name="Correr F.H."/>
            <person name="Franceschini L.M."/>
            <person name="Leite T.F."/>
            <person name="Margarido G.R.A."/>
            <person name="Almeida C.A."/>
            <person name="Ferrarezi J.A."/>
            <person name="Labate C.A."/>
        </authorList>
    </citation>
    <scope>NUCLEOTIDE SEQUENCE</scope>
    <source>
        <strain evidence="2">MF-1</strain>
    </source>
</reference>
<evidence type="ECO:0000313" key="3">
    <source>
        <dbReference type="Proteomes" id="UP000765509"/>
    </source>
</evidence>
<feature type="region of interest" description="Disordered" evidence="1">
    <location>
        <begin position="104"/>
        <end position="132"/>
    </location>
</feature>
<evidence type="ECO:0000256" key="1">
    <source>
        <dbReference type="SAM" id="MobiDB-lite"/>
    </source>
</evidence>
<feature type="compositionally biased region" description="Basic and acidic residues" evidence="1">
    <location>
        <begin position="1"/>
        <end position="35"/>
    </location>
</feature>
<organism evidence="2 3">
    <name type="scientific">Austropuccinia psidii MF-1</name>
    <dbReference type="NCBI Taxonomy" id="1389203"/>
    <lineage>
        <taxon>Eukaryota</taxon>
        <taxon>Fungi</taxon>
        <taxon>Dikarya</taxon>
        <taxon>Basidiomycota</taxon>
        <taxon>Pucciniomycotina</taxon>
        <taxon>Pucciniomycetes</taxon>
        <taxon>Pucciniales</taxon>
        <taxon>Sphaerophragmiaceae</taxon>
        <taxon>Austropuccinia</taxon>
    </lineage>
</organism>
<accession>A0A9Q3F0C9</accession>
<protein>
    <submittedName>
        <fullName evidence="2">Uncharacterized protein</fullName>
    </submittedName>
</protein>
<proteinExistence type="predicted"/>
<name>A0A9Q3F0C9_9BASI</name>
<dbReference type="AlphaFoldDB" id="A0A9Q3F0C9"/>